<dbReference type="STRING" id="137265.SAMN05421684_7069"/>
<feature type="transmembrane region" description="Helical" evidence="1">
    <location>
        <begin position="128"/>
        <end position="149"/>
    </location>
</feature>
<evidence type="ECO:0000313" key="2">
    <source>
        <dbReference type="EMBL" id="SDZ60578.1"/>
    </source>
</evidence>
<feature type="transmembrane region" description="Helical" evidence="1">
    <location>
        <begin position="90"/>
        <end position="108"/>
    </location>
</feature>
<feature type="transmembrane region" description="Helical" evidence="1">
    <location>
        <begin position="161"/>
        <end position="179"/>
    </location>
</feature>
<keyword evidence="3" id="KW-1185">Reference proteome</keyword>
<dbReference type="InterPro" id="IPR009339">
    <property type="entry name" value="DUF998"/>
</dbReference>
<accession>A0A1H3UDY2</accession>
<dbReference type="EMBL" id="FNQB01000004">
    <property type="protein sequence ID" value="SDZ60578.1"/>
    <property type="molecule type" value="Genomic_DNA"/>
</dbReference>
<keyword evidence="1" id="KW-1133">Transmembrane helix</keyword>
<proteinExistence type="predicted"/>
<dbReference type="AlphaFoldDB" id="A0A1H3UDY2"/>
<reference evidence="3" key="1">
    <citation type="submission" date="2016-10" db="EMBL/GenBank/DDBJ databases">
        <authorList>
            <person name="Varghese N."/>
            <person name="Submissions S."/>
        </authorList>
    </citation>
    <scope>NUCLEOTIDE SEQUENCE [LARGE SCALE GENOMIC DNA]</scope>
    <source>
        <strain evidence="3">DSM 44718</strain>
    </source>
</reference>
<evidence type="ECO:0000313" key="3">
    <source>
        <dbReference type="Proteomes" id="UP000199632"/>
    </source>
</evidence>
<protein>
    <recommendedName>
        <fullName evidence="4">DUF998 domain-containing protein</fullName>
    </recommendedName>
</protein>
<name>A0A1H3UDY2_9ACTN</name>
<dbReference type="Proteomes" id="UP000199632">
    <property type="component" value="Unassembled WGS sequence"/>
</dbReference>
<dbReference type="Pfam" id="PF06197">
    <property type="entry name" value="DUF998"/>
    <property type="match status" value="1"/>
</dbReference>
<evidence type="ECO:0000256" key="1">
    <source>
        <dbReference type="SAM" id="Phobius"/>
    </source>
</evidence>
<organism evidence="2 3">
    <name type="scientific">Asanoa ishikariensis</name>
    <dbReference type="NCBI Taxonomy" id="137265"/>
    <lineage>
        <taxon>Bacteria</taxon>
        <taxon>Bacillati</taxon>
        <taxon>Actinomycetota</taxon>
        <taxon>Actinomycetes</taxon>
        <taxon>Micromonosporales</taxon>
        <taxon>Micromonosporaceae</taxon>
        <taxon>Asanoa</taxon>
    </lineage>
</organism>
<gene>
    <name evidence="2" type="ORF">SAMN05421684_7069</name>
</gene>
<evidence type="ECO:0008006" key="4">
    <source>
        <dbReference type="Google" id="ProtNLM"/>
    </source>
</evidence>
<sequence length="208" mass="21398">MTATLAAPATQSTGRLLAAGAVAGPLFVAVVLAQAYTRDGFDLAQHPLSSLALGDGGWLQILNFVVCGALTIVAAVGLRRALLPGRASTWGPRLVRLGGVALIVAGIFQADPVNGYPVGTPDAVTVHGIIHSMAPAVGGIAGLVAYVVFARRFSADRERGWLAWTIAAPIAILATDAIAFSTTDFRAMLVGQLIGAVWTTSLCLKLRG</sequence>
<dbReference type="RefSeq" id="WP_204082693.1">
    <property type="nucleotide sequence ID" value="NZ_BOND01000005.1"/>
</dbReference>
<feature type="transmembrane region" description="Helical" evidence="1">
    <location>
        <begin position="57"/>
        <end position="78"/>
    </location>
</feature>
<keyword evidence="1" id="KW-0812">Transmembrane</keyword>
<keyword evidence="1" id="KW-0472">Membrane</keyword>